<dbReference type="EMBL" id="RCSS01000678">
    <property type="protein sequence ID" value="RVD91026.1"/>
    <property type="molecule type" value="Genomic_DNA"/>
</dbReference>
<dbReference type="AlphaFoldDB" id="A0A437AIY5"/>
<reference evidence="1 2" key="1">
    <citation type="submission" date="2018-10" db="EMBL/GenBank/DDBJ databases">
        <title>Draft genome sequence of the microsporidian Tubulinosema ratisbonensis.</title>
        <authorList>
            <person name="Polonais V."/>
            <person name="Peyretaillade E."/>
            <person name="Niehus S."/>
            <person name="Wawrzyniak I."/>
            <person name="Franchet A."/>
            <person name="Gaspin C."/>
            <person name="Reichstadt M."/>
            <person name="Belser C."/>
            <person name="Labadie K."/>
            <person name="Delbac F."/>
            <person name="Ferrandon D."/>
        </authorList>
    </citation>
    <scope>NUCLEOTIDE SEQUENCE [LARGE SCALE GENOMIC DNA]</scope>
    <source>
        <strain evidence="1 2">Franzen</strain>
    </source>
</reference>
<comment type="caution">
    <text evidence="1">The sequence shown here is derived from an EMBL/GenBank/DDBJ whole genome shotgun (WGS) entry which is preliminary data.</text>
</comment>
<protein>
    <submittedName>
        <fullName evidence="1">Uncharacterized protein</fullName>
    </submittedName>
</protein>
<evidence type="ECO:0000313" key="2">
    <source>
        <dbReference type="Proteomes" id="UP000282876"/>
    </source>
</evidence>
<evidence type="ECO:0000313" key="1">
    <source>
        <dbReference type="EMBL" id="RVD91026.1"/>
    </source>
</evidence>
<gene>
    <name evidence="1" type="ORF">TUBRATIS_25360</name>
</gene>
<organism evidence="1 2">
    <name type="scientific">Tubulinosema ratisbonensis</name>
    <dbReference type="NCBI Taxonomy" id="291195"/>
    <lineage>
        <taxon>Eukaryota</taxon>
        <taxon>Fungi</taxon>
        <taxon>Fungi incertae sedis</taxon>
        <taxon>Microsporidia</taxon>
        <taxon>Tubulinosematoidea</taxon>
        <taxon>Tubulinosematidae</taxon>
        <taxon>Tubulinosema</taxon>
    </lineage>
</organism>
<sequence length="169" mass="20118">MHFSTLITHLNDIYYNLVHTTNEKSARSATKWFLNRFSKLIDLYDQIVSNKDYSDRIKIEVEVFFHSLRKLLIELETSFEERCLDGDIIDKVINLNCLDERNVKYLKQEIKKYKAGKMNSKCEGSQLSIDFKIRSVDLEMIYYKKLTKKILNIYSHSDKKEKEKKSGFK</sequence>
<proteinExistence type="predicted"/>
<name>A0A437AIY5_9MICR</name>
<keyword evidence="2" id="KW-1185">Reference proteome</keyword>
<dbReference type="VEuPathDB" id="MicrosporidiaDB:TUBRATIS_25360"/>
<dbReference type="Proteomes" id="UP000282876">
    <property type="component" value="Unassembled WGS sequence"/>
</dbReference>
<accession>A0A437AIY5</accession>